<dbReference type="Pfam" id="PF09412">
    <property type="entry name" value="XendoU"/>
    <property type="match status" value="1"/>
</dbReference>
<evidence type="ECO:0000259" key="13">
    <source>
        <dbReference type="PROSITE" id="PS51959"/>
    </source>
</evidence>
<evidence type="ECO:0000256" key="5">
    <source>
        <dbReference type="ARBA" id="ARBA00022723"/>
    </source>
</evidence>
<organism evidence="14 15">
    <name type="scientific">Diploscapter pachys</name>
    <dbReference type="NCBI Taxonomy" id="2018661"/>
    <lineage>
        <taxon>Eukaryota</taxon>
        <taxon>Metazoa</taxon>
        <taxon>Ecdysozoa</taxon>
        <taxon>Nematoda</taxon>
        <taxon>Chromadorea</taxon>
        <taxon>Rhabditida</taxon>
        <taxon>Rhabditina</taxon>
        <taxon>Rhabditomorpha</taxon>
        <taxon>Rhabditoidea</taxon>
        <taxon>Rhabditidae</taxon>
        <taxon>Diploscapter</taxon>
    </lineage>
</organism>
<proteinExistence type="inferred from homology"/>
<comment type="subunit">
    <text evidence="3 11">Monomer.</text>
</comment>
<keyword evidence="10" id="KW-0456">Lyase</keyword>
<comment type="caution">
    <text evidence="14">The sequence shown here is derived from an EMBL/GenBank/DDBJ whole genome shotgun (WGS) entry which is preliminary data.</text>
</comment>
<gene>
    <name evidence="14" type="ORF">WR25_18705</name>
</gene>
<feature type="transmembrane region" description="Helical" evidence="12">
    <location>
        <begin position="402"/>
        <end position="430"/>
    </location>
</feature>
<dbReference type="AlphaFoldDB" id="A0A2A2KFM2"/>
<dbReference type="EMBL" id="LIAE01008711">
    <property type="protein sequence ID" value="PAV72721.1"/>
    <property type="molecule type" value="Genomic_DNA"/>
</dbReference>
<evidence type="ECO:0000256" key="12">
    <source>
        <dbReference type="SAM" id="Phobius"/>
    </source>
</evidence>
<dbReference type="PROSITE" id="PS51959">
    <property type="entry name" value="ENDOU"/>
    <property type="match status" value="1"/>
</dbReference>
<keyword evidence="9 11" id="KW-0464">Manganese</keyword>
<keyword evidence="15" id="KW-1185">Reference proteome</keyword>
<dbReference type="InterPro" id="IPR018998">
    <property type="entry name" value="EndoU_C"/>
</dbReference>
<dbReference type="OrthoDB" id="430326at2759"/>
<accession>A0A2A2KFM2</accession>
<feature type="transmembrane region" description="Helical" evidence="12">
    <location>
        <begin position="36"/>
        <end position="59"/>
    </location>
</feature>
<evidence type="ECO:0000256" key="9">
    <source>
        <dbReference type="ARBA" id="ARBA00023211"/>
    </source>
</evidence>
<dbReference type="InterPro" id="IPR037227">
    <property type="entry name" value="EndoU-like"/>
</dbReference>
<dbReference type="GO" id="GO:0004521">
    <property type="term" value="F:RNA endonuclease activity"/>
    <property type="evidence" value="ECO:0007669"/>
    <property type="project" value="UniProtKB-UniRule"/>
</dbReference>
<evidence type="ECO:0000256" key="3">
    <source>
        <dbReference type="ARBA" id="ARBA00011245"/>
    </source>
</evidence>
<dbReference type="GO" id="GO:0016787">
    <property type="term" value="F:hydrolase activity"/>
    <property type="evidence" value="ECO:0007669"/>
    <property type="project" value="UniProtKB-KW"/>
</dbReference>
<keyword evidence="5 11" id="KW-0479">Metal-binding</keyword>
<evidence type="ECO:0000256" key="6">
    <source>
        <dbReference type="ARBA" id="ARBA00022759"/>
    </source>
</evidence>
<keyword evidence="8 11" id="KW-0694">RNA-binding</keyword>
<keyword evidence="7 11" id="KW-0378">Hydrolase</keyword>
<feature type="domain" description="EndoU" evidence="13">
    <location>
        <begin position="161"/>
        <end position="430"/>
    </location>
</feature>
<keyword evidence="12" id="KW-1133">Transmembrane helix</keyword>
<protein>
    <recommendedName>
        <fullName evidence="13">EndoU domain-containing protein</fullName>
    </recommendedName>
</protein>
<dbReference type="Proteomes" id="UP000218231">
    <property type="component" value="Unassembled WGS sequence"/>
</dbReference>
<keyword evidence="4 11" id="KW-0540">Nuclease</keyword>
<evidence type="ECO:0000256" key="7">
    <source>
        <dbReference type="ARBA" id="ARBA00022801"/>
    </source>
</evidence>
<dbReference type="GO" id="GO:0016829">
    <property type="term" value="F:lyase activity"/>
    <property type="evidence" value="ECO:0007669"/>
    <property type="project" value="UniProtKB-KW"/>
</dbReference>
<evidence type="ECO:0000313" key="15">
    <source>
        <dbReference type="Proteomes" id="UP000218231"/>
    </source>
</evidence>
<keyword evidence="12" id="KW-0472">Membrane</keyword>
<evidence type="ECO:0000256" key="8">
    <source>
        <dbReference type="ARBA" id="ARBA00022884"/>
    </source>
</evidence>
<evidence type="ECO:0000256" key="11">
    <source>
        <dbReference type="RuleBase" id="RU367085"/>
    </source>
</evidence>
<dbReference type="CDD" id="cd21159">
    <property type="entry name" value="XendoU"/>
    <property type="match status" value="1"/>
</dbReference>
<evidence type="ECO:0000256" key="4">
    <source>
        <dbReference type="ARBA" id="ARBA00022722"/>
    </source>
</evidence>
<dbReference type="PANTHER" id="PTHR12439:SF11">
    <property type="entry name" value="URIDYLATE-SPECIFIC ENDORIBONUCLEASE"/>
    <property type="match status" value="1"/>
</dbReference>
<evidence type="ECO:0000256" key="2">
    <source>
        <dbReference type="ARBA" id="ARBA00010168"/>
    </source>
</evidence>
<name>A0A2A2KFM2_9BILA</name>
<dbReference type="GO" id="GO:0003723">
    <property type="term" value="F:RNA binding"/>
    <property type="evidence" value="ECO:0007669"/>
    <property type="project" value="UniProtKB-UniRule"/>
</dbReference>
<sequence length="489" mass="55408">MLSSDDAKGKEANGREGENGIELVRLFVPKTVPDQAASVFIICYVTLLTVALLTLVIYWKANYRSVPQYKYKLIVLPTERVDGGNNYRHGIPVSRSSSSQFLTSEEDLWSDKTTAVSPPSRSSSLPTTPSKSMIRRIFVIGLLIADVCHAASESIPAFKVSDQELVDIVNKMRDLDENKAKKGQIVVDYQGHTFTRDATDNAPKKFFSKVDASLLRKPTYEQYLAMMNNFNRQTGIREPNVSANEEKQETSAFLSAVLQSKPWKALFDFFESKGHPVATSDTSFRHWVGQLWFDHYSRARGQADTSGFEHIFIGEVKNGEISGMHNWLRVYALEKDPSENFDYKGFIVKRFNVMSAINFTWGNELKRSGSILIGTSPEFDMALYTLCFLSRRGRDTCDSKSAFIYSGSAIISLFVSFSMFLITSYVYFFIVKRVFREATQLEESIHQLMDLALCNHVPLPIVKEMSFTALDHVIQNVYNRTDEKSAEKK</sequence>
<evidence type="ECO:0000256" key="1">
    <source>
        <dbReference type="ARBA" id="ARBA00001936"/>
    </source>
</evidence>
<comment type="cofactor">
    <cofactor evidence="1 11">
        <name>Mn(2+)</name>
        <dbReference type="ChEBI" id="CHEBI:29035"/>
    </cofactor>
</comment>
<evidence type="ECO:0000313" key="14">
    <source>
        <dbReference type="EMBL" id="PAV72721.1"/>
    </source>
</evidence>
<comment type="similarity">
    <text evidence="2 11">Belongs to the ENDOU family.</text>
</comment>
<evidence type="ECO:0000256" key="10">
    <source>
        <dbReference type="ARBA" id="ARBA00023239"/>
    </source>
</evidence>
<dbReference type="SUPFAM" id="SSF142877">
    <property type="entry name" value="EndoU-like"/>
    <property type="match status" value="1"/>
</dbReference>
<dbReference type="GO" id="GO:0046872">
    <property type="term" value="F:metal ion binding"/>
    <property type="evidence" value="ECO:0007669"/>
    <property type="project" value="UniProtKB-UniRule"/>
</dbReference>
<dbReference type="PANTHER" id="PTHR12439">
    <property type="entry name" value="PLACENTAL PROTEIN 11-RELATED"/>
    <property type="match status" value="1"/>
</dbReference>
<dbReference type="InterPro" id="IPR039787">
    <property type="entry name" value="ENDOU"/>
</dbReference>
<keyword evidence="6 11" id="KW-0255">Endonuclease</keyword>
<reference evidence="14 15" key="1">
    <citation type="journal article" date="2017" name="Curr. Biol.">
        <title>Genome architecture and evolution of a unichromosomal asexual nematode.</title>
        <authorList>
            <person name="Fradin H."/>
            <person name="Zegar C."/>
            <person name="Gutwein M."/>
            <person name="Lucas J."/>
            <person name="Kovtun M."/>
            <person name="Corcoran D."/>
            <person name="Baugh L.R."/>
            <person name="Kiontke K."/>
            <person name="Gunsalus K."/>
            <person name="Fitch D.H."/>
            <person name="Piano F."/>
        </authorList>
    </citation>
    <scope>NUCLEOTIDE SEQUENCE [LARGE SCALE GENOMIC DNA]</scope>
    <source>
        <strain evidence="14">PF1309</strain>
    </source>
</reference>
<keyword evidence="12" id="KW-0812">Transmembrane</keyword>